<sequence>MYKIISKLSVLMLLAIVIVACGKEERDSEAPTMEIMKPLEGDTFTFGQPVLFTGQFFDNETLKDCEIVLTYNGAEKSAVLKGLESPWEAVNRGDAILFTAEELTSAMREDLQLFGEAVPICLSGSYTITFITSDLAGNKTEESVDINIALD</sequence>
<dbReference type="PROSITE" id="PS51257">
    <property type="entry name" value="PROKAR_LIPOPROTEIN"/>
    <property type="match status" value="1"/>
</dbReference>
<accession>A0ABS1HFQ2</accession>
<protein>
    <submittedName>
        <fullName evidence="2">DUF4625 domain-containing protein</fullName>
    </submittedName>
</protein>
<keyword evidence="3" id="KW-1185">Reference proteome</keyword>
<proteinExistence type="predicted"/>
<feature type="chain" id="PRO_5046661623" evidence="1">
    <location>
        <begin position="23"/>
        <end position="151"/>
    </location>
</feature>
<keyword evidence="1" id="KW-0732">Signal</keyword>
<comment type="caution">
    <text evidence="2">The sequence shown here is derived from an EMBL/GenBank/DDBJ whole genome shotgun (WGS) entry which is preliminary data.</text>
</comment>
<name>A0ABS1HFQ2_9BACT</name>
<dbReference type="EMBL" id="JAENRR010000006">
    <property type="protein sequence ID" value="MBK3516483.1"/>
    <property type="molecule type" value="Genomic_DNA"/>
</dbReference>
<evidence type="ECO:0000313" key="3">
    <source>
        <dbReference type="Proteomes" id="UP000605676"/>
    </source>
</evidence>
<feature type="signal peptide" evidence="1">
    <location>
        <begin position="1"/>
        <end position="22"/>
    </location>
</feature>
<evidence type="ECO:0000313" key="2">
    <source>
        <dbReference type="EMBL" id="MBK3516483.1"/>
    </source>
</evidence>
<dbReference type="Pfam" id="PF15418">
    <property type="entry name" value="DUF4625"/>
    <property type="match status" value="1"/>
</dbReference>
<evidence type="ECO:0000256" key="1">
    <source>
        <dbReference type="SAM" id="SignalP"/>
    </source>
</evidence>
<gene>
    <name evidence="2" type="ORF">JIV24_03955</name>
</gene>
<organism evidence="2 3">
    <name type="scientific">Carboxylicivirga marina</name>
    <dbReference type="NCBI Taxonomy" id="2800988"/>
    <lineage>
        <taxon>Bacteria</taxon>
        <taxon>Pseudomonadati</taxon>
        <taxon>Bacteroidota</taxon>
        <taxon>Bacteroidia</taxon>
        <taxon>Marinilabiliales</taxon>
        <taxon>Marinilabiliaceae</taxon>
        <taxon>Carboxylicivirga</taxon>
    </lineage>
</organism>
<dbReference type="RefSeq" id="WP_200463712.1">
    <property type="nucleotide sequence ID" value="NZ_JAENRR010000006.1"/>
</dbReference>
<dbReference type="InterPro" id="IPR027829">
    <property type="entry name" value="DUF4625"/>
</dbReference>
<reference evidence="2 3" key="1">
    <citation type="submission" date="2021-01" db="EMBL/GenBank/DDBJ databases">
        <title>Carboxyliciviraga sp.nov., isolated from coastal sediments.</title>
        <authorList>
            <person name="Lu D."/>
            <person name="Zhang T."/>
        </authorList>
    </citation>
    <scope>NUCLEOTIDE SEQUENCE [LARGE SCALE GENOMIC DNA]</scope>
    <source>
        <strain evidence="2 3">N1Y132</strain>
    </source>
</reference>
<dbReference type="Proteomes" id="UP000605676">
    <property type="component" value="Unassembled WGS sequence"/>
</dbReference>